<accession>A0A4Q7J9C7</accession>
<reference evidence="1 2" key="1">
    <citation type="submission" date="2019-02" db="EMBL/GenBank/DDBJ databases">
        <title>Draft genome sequence of Amycolatopsis sp. 8-3EHSu isolated from roots of Suaeda maritima.</title>
        <authorList>
            <person name="Duangmal K."/>
            <person name="Chantavorakit T."/>
        </authorList>
    </citation>
    <scope>NUCLEOTIDE SEQUENCE [LARGE SCALE GENOMIC DNA]</scope>
    <source>
        <strain evidence="1 2">8-3EHSu</strain>
    </source>
</reference>
<sequence>MTLPYGSPAAFRRALTDRLRRMARPHGTWTLPDLQRQFAYDRLVARLYAVDDRWIIKGATALLAREIAVRHTIDIDVYRAVNRDQAERDLRAAAEQDLGDWFRFETGQAIRVADVAQGVRVPVVAVLGATPWTRFHVDVVCEGIRMTGVPDDVTSLVPVMIPGLEQPAYRVYPLVDHIADKLAAIFELYGEQRRPSARFKDLVDLVAVVGQASVDGRAQREALRSEAVRRGLSLPARFDVPDRALWKPGYEAEARRAAGLSARTLDDALRLVVPFVDPLLDGTAAGRWNPATGAWEA</sequence>
<dbReference type="RefSeq" id="WP_130475073.1">
    <property type="nucleotide sequence ID" value="NZ_SFCC01000004.1"/>
</dbReference>
<comment type="caution">
    <text evidence="1">The sequence shown here is derived from an EMBL/GenBank/DDBJ whole genome shotgun (WGS) entry which is preliminary data.</text>
</comment>
<dbReference type="InterPro" id="IPR014942">
    <property type="entry name" value="AbiEii"/>
</dbReference>
<name>A0A4Q7J9C7_9PSEU</name>
<gene>
    <name evidence="1" type="ORF">EWH70_10355</name>
</gene>
<evidence type="ECO:0008006" key="3">
    <source>
        <dbReference type="Google" id="ProtNLM"/>
    </source>
</evidence>
<dbReference type="EMBL" id="SFCC01000004">
    <property type="protein sequence ID" value="RZQ64361.1"/>
    <property type="molecule type" value="Genomic_DNA"/>
</dbReference>
<organism evidence="1 2">
    <name type="scientific">Amycolatopsis suaedae</name>
    <dbReference type="NCBI Taxonomy" id="2510978"/>
    <lineage>
        <taxon>Bacteria</taxon>
        <taxon>Bacillati</taxon>
        <taxon>Actinomycetota</taxon>
        <taxon>Actinomycetes</taxon>
        <taxon>Pseudonocardiales</taxon>
        <taxon>Pseudonocardiaceae</taxon>
        <taxon>Amycolatopsis</taxon>
    </lineage>
</organism>
<dbReference type="Proteomes" id="UP000292003">
    <property type="component" value="Unassembled WGS sequence"/>
</dbReference>
<keyword evidence="2" id="KW-1185">Reference proteome</keyword>
<evidence type="ECO:0000313" key="2">
    <source>
        <dbReference type="Proteomes" id="UP000292003"/>
    </source>
</evidence>
<dbReference type="OrthoDB" id="4084402at2"/>
<dbReference type="AlphaFoldDB" id="A0A4Q7J9C7"/>
<dbReference type="Pfam" id="PF08843">
    <property type="entry name" value="AbiEii"/>
    <property type="match status" value="1"/>
</dbReference>
<evidence type="ECO:0000313" key="1">
    <source>
        <dbReference type="EMBL" id="RZQ64361.1"/>
    </source>
</evidence>
<protein>
    <recommendedName>
        <fullName evidence="3">Nucleotidyl transferase AbiEii/AbiGii toxin family protein</fullName>
    </recommendedName>
</protein>
<proteinExistence type="predicted"/>